<evidence type="ECO:0000313" key="2">
    <source>
        <dbReference type="EMBL" id="MBH9553456.1"/>
    </source>
</evidence>
<dbReference type="InterPro" id="IPR052340">
    <property type="entry name" value="RNase_Y/CdgJ"/>
</dbReference>
<dbReference type="InterPro" id="IPR013976">
    <property type="entry name" value="HDOD"/>
</dbReference>
<dbReference type="PROSITE" id="PS51833">
    <property type="entry name" value="HDOD"/>
    <property type="match status" value="1"/>
</dbReference>
<name>A0A931J155_9BURK</name>
<evidence type="ECO:0000259" key="1">
    <source>
        <dbReference type="PROSITE" id="PS51833"/>
    </source>
</evidence>
<feature type="domain" description="HDOD" evidence="1">
    <location>
        <begin position="289"/>
        <end position="495"/>
    </location>
</feature>
<sequence length="570" mass="62159">MVDSSSPSASPPPAPRLLGPFELRRLLGKSERSMVWQVADSRNRQDLLLVLPRHRPVDPGAWLAAARQATRLEHPGLPTPADTGFADGLPYLAYARSLGQTLTEWLVSHKAPTGVEASRWLERLLQALGIVHDAGFTHGDLQPFTVVLGDEGRAFVLGLGLLGAQWEESAEARRRRQGEALEDVLCVGLLANRLVGGRAPLECTDTRETLLRMPPHGPEIVRLGFESTHPVDDALRAILNRSTATQPTHRYLQAWAFARALEGWRERAQNPEGGSVARLLDRLTRYGGLPVTRPEALKSIQAGGLEGRHVGELTGLVMQDLALSLEVLRRVNLARRREGGSGYSAILNVGKALALIGLKELSAAAQALRPWPGLLAPERVVSLRLAVARAHKAAEIAERLAPRGYDPDMLRLTALGQNLGRLLASYHMPDESEQIDRLQVAPEPTEAVPSPRGLSERQAAFAVLGCELDDLGVAALRAWGLGDEFAQLIRRPDPEQPVPHGSGDLDGLRLICAMANELVTLLAQRDLKRRRIGLELITRRYARTVGLSLEVVHMAVYPESAQASIQHTLA</sequence>
<dbReference type="AlphaFoldDB" id="A0A931J155"/>
<proteinExistence type="predicted"/>
<keyword evidence="3" id="KW-1185">Reference proteome</keyword>
<dbReference type="Pfam" id="PF08668">
    <property type="entry name" value="HDOD"/>
    <property type="match status" value="1"/>
</dbReference>
<dbReference type="SUPFAM" id="SSF56112">
    <property type="entry name" value="Protein kinase-like (PK-like)"/>
    <property type="match status" value="1"/>
</dbReference>
<dbReference type="PANTHER" id="PTHR33525">
    <property type="match status" value="1"/>
</dbReference>
<dbReference type="Proteomes" id="UP000620139">
    <property type="component" value="Unassembled WGS sequence"/>
</dbReference>
<accession>A0A931J155</accession>
<reference evidence="2" key="1">
    <citation type="submission" date="2020-12" db="EMBL/GenBank/DDBJ databases">
        <title>The genome sequence of Inhella sp. 4Y17.</title>
        <authorList>
            <person name="Liu Y."/>
        </authorList>
    </citation>
    <scope>NUCLEOTIDE SEQUENCE</scope>
    <source>
        <strain evidence="2">4Y10</strain>
    </source>
</reference>
<dbReference type="EMBL" id="JAEDAL010000005">
    <property type="protein sequence ID" value="MBH9553456.1"/>
    <property type="molecule type" value="Genomic_DNA"/>
</dbReference>
<evidence type="ECO:0000313" key="3">
    <source>
        <dbReference type="Proteomes" id="UP000620139"/>
    </source>
</evidence>
<comment type="caution">
    <text evidence="2">The sequence shown here is derived from an EMBL/GenBank/DDBJ whole genome shotgun (WGS) entry which is preliminary data.</text>
</comment>
<protein>
    <submittedName>
        <fullName evidence="2">HDOD domain-containing protein</fullName>
    </submittedName>
</protein>
<dbReference type="PANTHER" id="PTHR33525:SF4">
    <property type="entry name" value="CYCLIC DI-GMP PHOSPHODIESTERASE CDGJ"/>
    <property type="match status" value="1"/>
</dbReference>
<dbReference type="RefSeq" id="WP_198101073.1">
    <property type="nucleotide sequence ID" value="NZ_JAEDAL010000005.1"/>
</dbReference>
<dbReference type="InterPro" id="IPR011009">
    <property type="entry name" value="Kinase-like_dom_sf"/>
</dbReference>
<dbReference type="SUPFAM" id="SSF109604">
    <property type="entry name" value="HD-domain/PDEase-like"/>
    <property type="match status" value="1"/>
</dbReference>
<gene>
    <name evidence="2" type="ORF">I7X43_11440</name>
</gene>
<organism evidence="2 3">
    <name type="scientific">Inhella gelatinilytica</name>
    <dbReference type="NCBI Taxonomy" id="2795030"/>
    <lineage>
        <taxon>Bacteria</taxon>
        <taxon>Pseudomonadati</taxon>
        <taxon>Pseudomonadota</taxon>
        <taxon>Betaproteobacteria</taxon>
        <taxon>Burkholderiales</taxon>
        <taxon>Sphaerotilaceae</taxon>
        <taxon>Inhella</taxon>
    </lineage>
</organism>
<dbReference type="Gene3D" id="1.10.3210.10">
    <property type="entry name" value="Hypothetical protein af1432"/>
    <property type="match status" value="1"/>
</dbReference>
<dbReference type="Gene3D" id="1.10.510.10">
    <property type="entry name" value="Transferase(Phosphotransferase) domain 1"/>
    <property type="match status" value="1"/>
</dbReference>